<feature type="compositionally biased region" description="Polar residues" evidence="1">
    <location>
        <begin position="141"/>
        <end position="160"/>
    </location>
</feature>
<dbReference type="EMBL" id="CM004388">
    <property type="protein sequence ID" value="OAY57815.1"/>
    <property type="molecule type" value="Genomic_DNA"/>
</dbReference>
<evidence type="ECO:0000256" key="1">
    <source>
        <dbReference type="SAM" id="MobiDB-lite"/>
    </source>
</evidence>
<dbReference type="AlphaFoldDB" id="A0A2C9WDB4"/>
<protein>
    <submittedName>
        <fullName evidence="2">Uncharacterized protein</fullName>
    </submittedName>
</protein>
<feature type="region of interest" description="Disordered" evidence="1">
    <location>
        <begin position="1"/>
        <end position="87"/>
    </location>
</feature>
<sequence length="160" mass="17221">MDCRKEGSSSSSSFTAELFGTKDSPPSSSTGIFASIFPPPATVLGRKSSSSEVIGSWQKQPFGNQAWNTKHGAPAATSEAASYNMPNKDKNSIFMEEKAEPCHLSSSLYYGGQDNYSQPPSSHISGSYPPFKKDGGEDDPNGNNSNDASRGNWWQGSLYY</sequence>
<dbReference type="PANTHER" id="PTHR33738:SF8">
    <property type="entry name" value="OS05G0454500 PROTEIN"/>
    <property type="match status" value="1"/>
</dbReference>
<gene>
    <name evidence="2" type="ORF">MANES_02G126600v8</name>
</gene>
<feature type="compositionally biased region" description="Polar residues" evidence="1">
    <location>
        <begin position="110"/>
        <end position="125"/>
    </location>
</feature>
<dbReference type="OMA" id="CSANKER"/>
<feature type="region of interest" description="Disordered" evidence="1">
    <location>
        <begin position="110"/>
        <end position="160"/>
    </location>
</feature>
<reference evidence="3" key="1">
    <citation type="journal article" date="2016" name="Nat. Biotechnol.">
        <title>Sequencing wild and cultivated cassava and related species reveals extensive interspecific hybridization and genetic diversity.</title>
        <authorList>
            <person name="Bredeson J.V."/>
            <person name="Lyons J.B."/>
            <person name="Prochnik S.E."/>
            <person name="Wu G.A."/>
            <person name="Ha C.M."/>
            <person name="Edsinger-Gonzales E."/>
            <person name="Grimwood J."/>
            <person name="Schmutz J."/>
            <person name="Rabbi I.Y."/>
            <person name="Egesi C."/>
            <person name="Nauluvula P."/>
            <person name="Lebot V."/>
            <person name="Ndunguru J."/>
            <person name="Mkamilo G."/>
            <person name="Bart R.S."/>
            <person name="Setter T.L."/>
            <person name="Gleadow R.M."/>
            <person name="Kulakow P."/>
            <person name="Ferguson M.E."/>
            <person name="Rounsley S."/>
            <person name="Rokhsar D.S."/>
        </authorList>
    </citation>
    <scope>NUCLEOTIDE SEQUENCE [LARGE SCALE GENOMIC DNA]</scope>
    <source>
        <strain evidence="3">cv. AM560-2</strain>
    </source>
</reference>
<evidence type="ECO:0000313" key="3">
    <source>
        <dbReference type="Proteomes" id="UP000091857"/>
    </source>
</evidence>
<name>A0A2C9WDB4_MANES</name>
<keyword evidence="3" id="KW-1185">Reference proteome</keyword>
<accession>A0A2C9WDB4</accession>
<dbReference type="Gramene" id="Manes.02G126600.1.v8.1">
    <property type="protein sequence ID" value="Manes.02G126600.1.v8.1.CDS"/>
    <property type="gene ID" value="Manes.02G126600.v8.1"/>
</dbReference>
<organism evidence="2 3">
    <name type="scientific">Manihot esculenta</name>
    <name type="common">Cassava</name>
    <name type="synonym">Jatropha manihot</name>
    <dbReference type="NCBI Taxonomy" id="3983"/>
    <lineage>
        <taxon>Eukaryota</taxon>
        <taxon>Viridiplantae</taxon>
        <taxon>Streptophyta</taxon>
        <taxon>Embryophyta</taxon>
        <taxon>Tracheophyta</taxon>
        <taxon>Spermatophyta</taxon>
        <taxon>Magnoliopsida</taxon>
        <taxon>eudicotyledons</taxon>
        <taxon>Gunneridae</taxon>
        <taxon>Pentapetalae</taxon>
        <taxon>rosids</taxon>
        <taxon>fabids</taxon>
        <taxon>Malpighiales</taxon>
        <taxon>Euphorbiaceae</taxon>
        <taxon>Crotonoideae</taxon>
        <taxon>Manihoteae</taxon>
        <taxon>Manihot</taxon>
    </lineage>
</organism>
<proteinExistence type="predicted"/>
<evidence type="ECO:0000313" key="2">
    <source>
        <dbReference type="EMBL" id="OAY57815.1"/>
    </source>
</evidence>
<dbReference type="OrthoDB" id="1733797at2759"/>
<comment type="caution">
    <text evidence="2">The sequence shown here is derived from an EMBL/GenBank/DDBJ whole genome shotgun (WGS) entry which is preliminary data.</text>
</comment>
<dbReference type="PANTHER" id="PTHR33738">
    <property type="entry name" value="EMB|CAB82975.1"/>
    <property type="match status" value="1"/>
</dbReference>
<dbReference type="Proteomes" id="UP000091857">
    <property type="component" value="Chromosome 2"/>
</dbReference>
<feature type="compositionally biased region" description="Polar residues" evidence="1">
    <location>
        <begin position="47"/>
        <end position="68"/>
    </location>
</feature>